<proteinExistence type="predicted"/>
<gene>
    <name evidence="1" type="ORF">KK062_20035</name>
</gene>
<dbReference type="AlphaFoldDB" id="A0AAP2E0J3"/>
<evidence type="ECO:0000313" key="2">
    <source>
        <dbReference type="Proteomes" id="UP001319080"/>
    </source>
</evidence>
<evidence type="ECO:0000313" key="1">
    <source>
        <dbReference type="EMBL" id="MBT1710545.1"/>
    </source>
</evidence>
<reference evidence="1 2" key="1">
    <citation type="submission" date="2021-05" db="EMBL/GenBank/DDBJ databases">
        <title>A Polyphasic approach of four new species of the genus Ohtaekwangia: Ohtaekwangia histidinii sp. nov., Ohtaekwangia cretensis sp. nov., Ohtaekwangia indiensis sp. nov., Ohtaekwangia reichenbachii sp. nov. from diverse environment.</title>
        <authorList>
            <person name="Octaviana S."/>
        </authorList>
    </citation>
    <scope>NUCLEOTIDE SEQUENCE [LARGE SCALE GENOMIC DNA]</scope>
    <source>
        <strain evidence="1 2">PWU5</strain>
    </source>
</reference>
<protein>
    <submittedName>
        <fullName evidence="1">Uncharacterized protein</fullName>
    </submittedName>
</protein>
<organism evidence="1 2">
    <name type="scientific">Dawidia cretensis</name>
    <dbReference type="NCBI Taxonomy" id="2782350"/>
    <lineage>
        <taxon>Bacteria</taxon>
        <taxon>Pseudomonadati</taxon>
        <taxon>Bacteroidota</taxon>
        <taxon>Cytophagia</taxon>
        <taxon>Cytophagales</taxon>
        <taxon>Chryseotaleaceae</taxon>
        <taxon>Dawidia</taxon>
    </lineage>
</organism>
<name>A0AAP2E0J3_9BACT</name>
<dbReference type="Proteomes" id="UP001319080">
    <property type="component" value="Unassembled WGS sequence"/>
</dbReference>
<sequence length="123" mass="13502">MNMITITDINEANSLLNKYMGGKAELFGISVGHQRLAIRLSKLDLTTNVAVIVVAQCRHIKGPFRWTNAQMSISCQVTNGERETLIHDDGADFVAIADGGFGVLYGEWNEFGMFFDSSSGNIE</sequence>
<comment type="caution">
    <text evidence="1">The sequence shown here is derived from an EMBL/GenBank/DDBJ whole genome shotgun (WGS) entry which is preliminary data.</text>
</comment>
<accession>A0AAP2E0J3</accession>
<dbReference type="EMBL" id="JAHESE010000023">
    <property type="protein sequence ID" value="MBT1710545.1"/>
    <property type="molecule type" value="Genomic_DNA"/>
</dbReference>
<keyword evidence="2" id="KW-1185">Reference proteome</keyword>